<dbReference type="Proteomes" id="UP000242645">
    <property type="component" value="Chromosome"/>
</dbReference>
<dbReference type="RefSeq" id="WP_145954791.1">
    <property type="nucleotide sequence ID" value="NZ_AP017368.1"/>
</dbReference>
<evidence type="ECO:0000313" key="7">
    <source>
        <dbReference type="Proteomes" id="UP000242645"/>
    </source>
</evidence>
<accession>A0A1J1DXC0</accession>
<sequence>MAGFLKILFRNLLNGPSTDPYPMGPTFSPQRIRGRAKVDPNLCMGCGMCRYSCTAGAINIAHLPDGSGYTITIWQNSCCRCASCRHYCPTGAMSVTDDWHSAHPEKDKFNRLEQQTIKYTPCADCGALMRPVPAHLAQRLYAENKEIDTEKIRHICPKCRRIEDAKRTARRLLTPAPEPMKAAELTSPRPQDTR</sequence>
<dbReference type="PROSITE" id="PS00198">
    <property type="entry name" value="4FE4S_FER_1"/>
    <property type="match status" value="1"/>
</dbReference>
<evidence type="ECO:0000259" key="5">
    <source>
        <dbReference type="PROSITE" id="PS51379"/>
    </source>
</evidence>
<keyword evidence="7" id="KW-1185">Reference proteome</keyword>
<dbReference type="InterPro" id="IPR017900">
    <property type="entry name" value="4Fe4S_Fe_S_CS"/>
</dbReference>
<feature type="domain" description="4Fe-4S ferredoxin-type" evidence="5">
    <location>
        <begin position="69"/>
        <end position="98"/>
    </location>
</feature>
<dbReference type="Pfam" id="PF00037">
    <property type="entry name" value="Fer4"/>
    <property type="match status" value="1"/>
</dbReference>
<protein>
    <submittedName>
        <fullName evidence="6">H+-translocating [NiFe] hydrogenase complex, iron-sulfur subunit CooX</fullName>
    </submittedName>
</protein>
<evidence type="ECO:0000256" key="1">
    <source>
        <dbReference type="ARBA" id="ARBA00022723"/>
    </source>
</evidence>
<dbReference type="AlphaFoldDB" id="A0A1J1DXC0"/>
<dbReference type="Gene3D" id="3.30.70.3270">
    <property type="match status" value="1"/>
</dbReference>
<keyword evidence="1" id="KW-0479">Metal-binding</keyword>
<dbReference type="PROSITE" id="PS51379">
    <property type="entry name" value="4FE4S_FER_2"/>
    <property type="match status" value="2"/>
</dbReference>
<dbReference type="EMBL" id="AP017368">
    <property type="protein sequence ID" value="BAV91742.1"/>
    <property type="molecule type" value="Genomic_DNA"/>
</dbReference>
<evidence type="ECO:0000313" key="6">
    <source>
        <dbReference type="EMBL" id="BAV91742.1"/>
    </source>
</evidence>
<feature type="domain" description="4Fe-4S ferredoxin-type" evidence="5">
    <location>
        <begin position="34"/>
        <end position="63"/>
    </location>
</feature>
<gene>
    <name evidence="6" type="primary">cooX</name>
    <name evidence="6" type="ORF">RSDT_0230</name>
</gene>
<organism evidence="6 7">
    <name type="scientific">Candidatus Desulfovibrio trichonymphae</name>
    <dbReference type="NCBI Taxonomy" id="1725232"/>
    <lineage>
        <taxon>Bacteria</taxon>
        <taxon>Pseudomonadati</taxon>
        <taxon>Thermodesulfobacteriota</taxon>
        <taxon>Desulfovibrionia</taxon>
        <taxon>Desulfovibrionales</taxon>
        <taxon>Desulfovibrionaceae</taxon>
        <taxon>Desulfovibrio</taxon>
    </lineage>
</organism>
<feature type="region of interest" description="Disordered" evidence="4">
    <location>
        <begin position="170"/>
        <end position="194"/>
    </location>
</feature>
<evidence type="ECO:0000256" key="2">
    <source>
        <dbReference type="ARBA" id="ARBA00023004"/>
    </source>
</evidence>
<reference evidence="6 7" key="1">
    <citation type="journal article" date="2017" name="ISME J.">
        <title>Genome of 'Ca. Desulfovibrio trichonymphae', an H2-oxidizing bacterium in a tripartite symbiotic system within a protist cell in the termite gut.</title>
        <authorList>
            <person name="Kuwahara H."/>
            <person name="Yuki M."/>
            <person name="Izawa K."/>
            <person name="Ohkuma M."/>
            <person name="Hongoh Y."/>
        </authorList>
    </citation>
    <scope>NUCLEOTIDE SEQUENCE [LARGE SCALE GENOMIC DNA]</scope>
    <source>
        <strain evidence="6 7">Rs-N31</strain>
    </source>
</reference>
<proteinExistence type="predicted"/>
<name>A0A1J1DXC0_9BACT</name>
<dbReference type="KEGG" id="dtr:RSDT_0230"/>
<evidence type="ECO:0000256" key="3">
    <source>
        <dbReference type="ARBA" id="ARBA00023014"/>
    </source>
</evidence>
<dbReference type="SUPFAM" id="SSF54862">
    <property type="entry name" value="4Fe-4S ferredoxins"/>
    <property type="match status" value="1"/>
</dbReference>
<keyword evidence="2" id="KW-0408">Iron</keyword>
<dbReference type="GO" id="GO:0051536">
    <property type="term" value="F:iron-sulfur cluster binding"/>
    <property type="evidence" value="ECO:0007669"/>
    <property type="project" value="UniProtKB-KW"/>
</dbReference>
<dbReference type="OrthoDB" id="9803192at2"/>
<keyword evidence="3" id="KW-0411">Iron-sulfur</keyword>
<dbReference type="GO" id="GO:0046872">
    <property type="term" value="F:metal ion binding"/>
    <property type="evidence" value="ECO:0007669"/>
    <property type="project" value="UniProtKB-KW"/>
</dbReference>
<dbReference type="InterPro" id="IPR017896">
    <property type="entry name" value="4Fe4S_Fe-S-bd"/>
</dbReference>
<evidence type="ECO:0000256" key="4">
    <source>
        <dbReference type="SAM" id="MobiDB-lite"/>
    </source>
</evidence>